<keyword evidence="2 6" id="KW-0812">Transmembrane</keyword>
<dbReference type="PANTHER" id="PTHR10283">
    <property type="entry name" value="SOLUTE CARRIER FAMILY 13 MEMBER"/>
    <property type="match status" value="1"/>
</dbReference>
<comment type="subcellular location">
    <subcellularLocation>
        <location evidence="1">Membrane</location>
        <topology evidence="1">Multi-pass membrane protein</topology>
    </subcellularLocation>
</comment>
<sequence length="387" mass="43886">MKFGKRFQEEMVEQWGDSYVNYKALKRFISHSELSGVEFSRDFFTMVAEELEKAEALFKELLEQLQQSHDELLEQDPNMPLIHPITPGRFYRKRLHRGVRSGNESGDSETLESSRASSVAETAVTRRRCIPAVVQNFFLFIIGDSQKREFDEHAPRAKFVEWHSSAYKLQHFAELNMEAIRKAAKKLKKQRQCEENFTLAVEAELSRSSLVTLMPRLRSLIVDIDTDYERKFGDSMDQYKNVVMEQAYHAKWRYVFLSAALFCLLMFLPILTAHPPAHNCVALFGLIVSLWITEAILFFFTAMLIPIVAVPLRIIADPQTHEVATSSVASVIILGKVMDHVQILVLGGLTIGKALSRTNLEAYAATALFSPHSSSACSLPFGCNADE</sequence>
<reference evidence="8 9" key="1">
    <citation type="submission" date="2013-07" db="EMBL/GenBank/DDBJ databases">
        <authorList>
            <person name="Stoco P.H."/>
            <person name="Wagner G."/>
            <person name="Gerber A."/>
            <person name="Zaha A."/>
            <person name="Thompson C."/>
            <person name="Bartholomeu D.C."/>
            <person name="Luckemeyer D.D."/>
            <person name="Bahia D."/>
            <person name="Loreto E."/>
            <person name="Prestes E.B."/>
            <person name="Lima F.M."/>
            <person name="Rodrigues-Luiz G."/>
            <person name="Vallejo G.A."/>
            <person name="Filho J.F."/>
            <person name="Monteiro K.M."/>
            <person name="Tyler K.M."/>
            <person name="de Almeida L.G."/>
            <person name="Ortiz M.F."/>
            <person name="Siervo M.A."/>
            <person name="de Moraes M.H."/>
            <person name="Cunha O.L."/>
            <person name="Mendonca-Neto R."/>
            <person name="Silva R."/>
            <person name="Teixeira S.M."/>
            <person name="Murta S.M."/>
            <person name="Sincero T.C."/>
            <person name="Mendes T.A."/>
            <person name="Urmenyi T.P."/>
            <person name="Silva V.G."/>
            <person name="da Rocha W.D."/>
            <person name="Andersson B."/>
            <person name="Romanha A.J."/>
            <person name="Steindel M."/>
            <person name="de Vasconcelos A.T."/>
            <person name="Grisard E.C."/>
        </authorList>
    </citation>
    <scope>NUCLEOTIDE SEQUENCE [LARGE SCALE GENOMIC DNA]</scope>
    <source>
        <strain evidence="8 9">SC58</strain>
    </source>
</reference>
<accession>A0A061J4X3</accession>
<comment type="caution">
    <text evidence="8">The sequence shown here is derived from an EMBL/GenBank/DDBJ whole genome shotgun (WGS) entry which is preliminary data.</text>
</comment>
<evidence type="ECO:0000256" key="6">
    <source>
        <dbReference type="SAM" id="Phobius"/>
    </source>
</evidence>
<gene>
    <name evidence="8" type="ORF">TRSC58_01799</name>
</gene>
<evidence type="ECO:0000259" key="7">
    <source>
        <dbReference type="PROSITE" id="PS51382"/>
    </source>
</evidence>
<dbReference type="EMBL" id="AUPL01001799">
    <property type="protein sequence ID" value="ESL10468.1"/>
    <property type="molecule type" value="Genomic_DNA"/>
</dbReference>
<evidence type="ECO:0000256" key="2">
    <source>
        <dbReference type="ARBA" id="ARBA00022692"/>
    </source>
</evidence>
<feature type="coiled-coil region" evidence="5">
    <location>
        <begin position="44"/>
        <end position="75"/>
    </location>
</feature>
<evidence type="ECO:0000256" key="4">
    <source>
        <dbReference type="ARBA" id="ARBA00023136"/>
    </source>
</evidence>
<evidence type="ECO:0000313" key="9">
    <source>
        <dbReference type="Proteomes" id="UP000031737"/>
    </source>
</evidence>
<dbReference type="GO" id="GO:0006797">
    <property type="term" value="P:polyphosphate metabolic process"/>
    <property type="evidence" value="ECO:0007669"/>
    <property type="project" value="TreeGrafter"/>
</dbReference>
<dbReference type="Proteomes" id="UP000031737">
    <property type="component" value="Unassembled WGS sequence"/>
</dbReference>
<proteinExistence type="predicted"/>
<keyword evidence="5" id="KW-0175">Coiled coil</keyword>
<evidence type="ECO:0000256" key="5">
    <source>
        <dbReference type="SAM" id="Coils"/>
    </source>
</evidence>
<evidence type="ECO:0000313" key="8">
    <source>
        <dbReference type="EMBL" id="ESL10468.1"/>
    </source>
</evidence>
<name>A0A061J4X3_TRYRA</name>
<dbReference type="PROSITE" id="PS51382">
    <property type="entry name" value="SPX"/>
    <property type="match status" value="1"/>
</dbReference>
<feature type="domain" description="SPX" evidence="7">
    <location>
        <begin position="1"/>
        <end position="201"/>
    </location>
</feature>
<dbReference type="PANTHER" id="PTHR10283:SF92">
    <property type="entry name" value="LOW-AFFINITY PHOSPHATE TRANSPORTER PHO91"/>
    <property type="match status" value="1"/>
</dbReference>
<dbReference type="GO" id="GO:0006817">
    <property type="term" value="P:phosphate ion transport"/>
    <property type="evidence" value="ECO:0007669"/>
    <property type="project" value="TreeGrafter"/>
</dbReference>
<dbReference type="GO" id="GO:0005886">
    <property type="term" value="C:plasma membrane"/>
    <property type="evidence" value="ECO:0007669"/>
    <property type="project" value="TreeGrafter"/>
</dbReference>
<keyword evidence="9" id="KW-1185">Reference proteome</keyword>
<evidence type="ECO:0000256" key="3">
    <source>
        <dbReference type="ARBA" id="ARBA00022989"/>
    </source>
</evidence>
<dbReference type="CDD" id="cd14447">
    <property type="entry name" value="SPX"/>
    <property type="match status" value="1"/>
</dbReference>
<dbReference type="Pfam" id="PF03105">
    <property type="entry name" value="SPX"/>
    <property type="match status" value="1"/>
</dbReference>
<dbReference type="AlphaFoldDB" id="A0A061J4X3"/>
<organism evidence="8 9">
    <name type="scientific">Trypanosoma rangeli SC58</name>
    <dbReference type="NCBI Taxonomy" id="429131"/>
    <lineage>
        <taxon>Eukaryota</taxon>
        <taxon>Discoba</taxon>
        <taxon>Euglenozoa</taxon>
        <taxon>Kinetoplastea</taxon>
        <taxon>Metakinetoplastina</taxon>
        <taxon>Trypanosomatida</taxon>
        <taxon>Trypanosomatidae</taxon>
        <taxon>Trypanosoma</taxon>
        <taxon>Herpetosoma</taxon>
    </lineage>
</organism>
<feature type="transmembrane region" description="Helical" evidence="6">
    <location>
        <begin position="254"/>
        <end position="275"/>
    </location>
</feature>
<dbReference type="OrthoDB" id="10260443at2759"/>
<protein>
    <submittedName>
        <fullName evidence="8">Sodium/sulfate symporter</fullName>
    </submittedName>
</protein>
<evidence type="ECO:0000256" key="1">
    <source>
        <dbReference type="ARBA" id="ARBA00004141"/>
    </source>
</evidence>
<dbReference type="InterPro" id="IPR004331">
    <property type="entry name" value="SPX_dom"/>
</dbReference>
<dbReference type="VEuPathDB" id="TriTrypDB:TRSC58_01799"/>
<keyword evidence="3 6" id="KW-1133">Transmembrane helix</keyword>
<dbReference type="GO" id="GO:0005315">
    <property type="term" value="F:phosphate transmembrane transporter activity"/>
    <property type="evidence" value="ECO:0007669"/>
    <property type="project" value="TreeGrafter"/>
</dbReference>
<keyword evidence="4 6" id="KW-0472">Membrane</keyword>
<feature type="transmembrane region" description="Helical" evidence="6">
    <location>
        <begin position="281"/>
        <end position="305"/>
    </location>
</feature>